<evidence type="ECO:0000313" key="1">
    <source>
        <dbReference type="EMBL" id="GAA50400.1"/>
    </source>
</evidence>
<evidence type="ECO:0000313" key="2">
    <source>
        <dbReference type="Proteomes" id="UP000008909"/>
    </source>
</evidence>
<gene>
    <name evidence="1" type="ORF">CLF_104471</name>
</gene>
<name>G7YBR6_CLOSI</name>
<proteinExistence type="predicted"/>
<dbReference type="EMBL" id="DF143042">
    <property type="protein sequence ID" value="GAA50400.1"/>
    <property type="molecule type" value="Genomic_DNA"/>
</dbReference>
<keyword evidence="2" id="KW-1185">Reference proteome</keyword>
<protein>
    <submittedName>
        <fullName evidence="1">Uncharacterized protein</fullName>
    </submittedName>
</protein>
<dbReference type="AlphaFoldDB" id="G7YBR6"/>
<dbReference type="Proteomes" id="UP000008909">
    <property type="component" value="Unassembled WGS sequence"/>
</dbReference>
<reference key="2">
    <citation type="submission" date="2011-10" db="EMBL/GenBank/DDBJ databases">
        <title>The genome and transcriptome sequence of Clonorchis sinensis provide insights into the carcinogenic liver fluke.</title>
        <authorList>
            <person name="Wang X."/>
            <person name="Huang Y."/>
            <person name="Chen W."/>
            <person name="Liu H."/>
            <person name="Guo L."/>
            <person name="Chen Y."/>
            <person name="Luo F."/>
            <person name="Zhou W."/>
            <person name="Sun J."/>
            <person name="Mao Q."/>
            <person name="Liang P."/>
            <person name="Zhou C."/>
            <person name="Tian Y."/>
            <person name="Men J."/>
            <person name="Lv X."/>
            <person name="Huang L."/>
            <person name="Zhou J."/>
            <person name="Hu Y."/>
            <person name="Li R."/>
            <person name="Zhang F."/>
            <person name="Lei H."/>
            <person name="Li X."/>
            <person name="Hu X."/>
            <person name="Liang C."/>
            <person name="Xu J."/>
            <person name="Wu Z."/>
            <person name="Yu X."/>
        </authorList>
    </citation>
    <scope>NUCLEOTIDE SEQUENCE</scope>
    <source>
        <strain>Henan</strain>
    </source>
</reference>
<reference evidence="1" key="1">
    <citation type="journal article" date="2011" name="Genome Biol.">
        <title>The draft genome of the carcinogenic human liver fluke Clonorchis sinensis.</title>
        <authorList>
            <person name="Wang X."/>
            <person name="Chen W."/>
            <person name="Huang Y."/>
            <person name="Sun J."/>
            <person name="Men J."/>
            <person name="Liu H."/>
            <person name="Luo F."/>
            <person name="Guo L."/>
            <person name="Lv X."/>
            <person name="Deng C."/>
            <person name="Zhou C."/>
            <person name="Fan Y."/>
            <person name="Li X."/>
            <person name="Huang L."/>
            <person name="Hu Y."/>
            <person name="Liang C."/>
            <person name="Hu X."/>
            <person name="Xu J."/>
            <person name="Yu X."/>
        </authorList>
    </citation>
    <scope>NUCLEOTIDE SEQUENCE [LARGE SCALE GENOMIC DNA]</scope>
    <source>
        <strain evidence="1">Henan</strain>
    </source>
</reference>
<sequence>MKISPKTVYFFDNLLKENTESVAPKQDCADTTQQQLAQNPKQDRMTEGVCPMGTVRSKPLITRSTRMMALKKFKNFGRDLMDSRPGQLSATSAQPVRTSKGTAPILRLPNDAENTVRKAEETYLTSGEIDQLRVKRLNSCWKRRDNRYTRRSKCCMLNQKELTVFCKQPITGERGRLTAFGRGCSEGMAKQDNVTLTMWSENGGKVGLQPADIFKVTVEVPIQCVRTPSPVKKNHTKKIPSKM</sequence>
<accession>G7YBR6</accession>
<organism evidence="1 2">
    <name type="scientific">Clonorchis sinensis</name>
    <name type="common">Chinese liver fluke</name>
    <dbReference type="NCBI Taxonomy" id="79923"/>
    <lineage>
        <taxon>Eukaryota</taxon>
        <taxon>Metazoa</taxon>
        <taxon>Spiralia</taxon>
        <taxon>Lophotrochozoa</taxon>
        <taxon>Platyhelminthes</taxon>
        <taxon>Trematoda</taxon>
        <taxon>Digenea</taxon>
        <taxon>Opisthorchiida</taxon>
        <taxon>Opisthorchiata</taxon>
        <taxon>Opisthorchiidae</taxon>
        <taxon>Clonorchis</taxon>
    </lineage>
</organism>